<feature type="non-terminal residue" evidence="1">
    <location>
        <position position="1"/>
    </location>
</feature>
<dbReference type="AlphaFoldDB" id="A0A6J4TR05"/>
<name>A0A6J4TR05_9ACTN</name>
<dbReference type="EMBL" id="CADCVO010000615">
    <property type="protein sequence ID" value="CAA9529181.1"/>
    <property type="molecule type" value="Genomic_DNA"/>
</dbReference>
<reference evidence="1" key="1">
    <citation type="submission" date="2020-02" db="EMBL/GenBank/DDBJ databases">
        <authorList>
            <person name="Meier V. D."/>
        </authorList>
    </citation>
    <scope>NUCLEOTIDE SEQUENCE</scope>
    <source>
        <strain evidence="1">AVDCRST_MAG13</strain>
    </source>
</reference>
<feature type="non-terminal residue" evidence="1">
    <location>
        <position position="46"/>
    </location>
</feature>
<accession>A0A6J4TR05</accession>
<gene>
    <name evidence="1" type="ORF">AVDCRST_MAG13-4012</name>
</gene>
<proteinExistence type="predicted"/>
<evidence type="ECO:0000313" key="1">
    <source>
        <dbReference type="EMBL" id="CAA9529181.1"/>
    </source>
</evidence>
<sequence>RSSPRARRCSGPSAIPCTCRGAWRGWRRWRAARSALPSARTSWRGG</sequence>
<protein>
    <submittedName>
        <fullName evidence="1">Uncharacterized protein</fullName>
    </submittedName>
</protein>
<organism evidence="1">
    <name type="scientific">uncultured Solirubrobacteraceae bacterium</name>
    <dbReference type="NCBI Taxonomy" id="1162706"/>
    <lineage>
        <taxon>Bacteria</taxon>
        <taxon>Bacillati</taxon>
        <taxon>Actinomycetota</taxon>
        <taxon>Thermoleophilia</taxon>
        <taxon>Solirubrobacterales</taxon>
        <taxon>Solirubrobacteraceae</taxon>
        <taxon>environmental samples</taxon>
    </lineage>
</organism>